<dbReference type="EMBL" id="KB870811">
    <property type="protein sequence ID" value="EOA15539.1"/>
    <property type="molecule type" value="Genomic_DNA"/>
</dbReference>
<evidence type="ECO:0000256" key="1">
    <source>
        <dbReference type="SAM" id="MobiDB-lite"/>
    </source>
</evidence>
<dbReference type="Gene3D" id="2.60.200.20">
    <property type="match status" value="1"/>
</dbReference>
<dbReference type="InterPro" id="IPR008984">
    <property type="entry name" value="SMAD_FHA_dom_sf"/>
</dbReference>
<dbReference type="KEGG" id="crb:17878699"/>
<dbReference type="PANTHER" id="PTHR23308">
    <property type="entry name" value="NUCLEAR INHIBITOR OF PROTEIN PHOSPHATASE-1"/>
    <property type="match status" value="1"/>
</dbReference>
<dbReference type="OrthoDB" id="687730at2759"/>
<name>R0GFN7_9BRAS</name>
<dbReference type="InterPro" id="IPR000253">
    <property type="entry name" value="FHA_dom"/>
</dbReference>
<feature type="region of interest" description="Disordered" evidence="1">
    <location>
        <begin position="306"/>
        <end position="328"/>
    </location>
</feature>
<keyword evidence="4" id="KW-1185">Reference proteome</keyword>
<evidence type="ECO:0000313" key="4">
    <source>
        <dbReference type="Proteomes" id="UP000029121"/>
    </source>
</evidence>
<accession>R0GFN7</accession>
<dbReference type="SUPFAM" id="SSF49879">
    <property type="entry name" value="SMAD/FHA domain"/>
    <property type="match status" value="1"/>
</dbReference>
<evidence type="ECO:0000313" key="3">
    <source>
        <dbReference type="EMBL" id="EOA15539.1"/>
    </source>
</evidence>
<dbReference type="STRING" id="81985.R0GFN7"/>
<sequence length="398" mass="44242">MVTPLLRLAFVEGPREGDTLEYKPGSTIRVGRIVRGNEIAIKDAGISTKHLRIESVSGNWVIQDLGSSNGTLLNSSTLESEALVDLRDGDVIELGEYTSIVVSFVIDDVQEEKKKLPPRPRMGNKRQGNAGKRVRFSESCDFGDVEEEKGFDVKNVVDKPSSRVRKVRKIENSEKLGVSDGLEEAEQLGEKKGNFRGIASIKSSCVNSVKVEIKDCAMVEEDSGRVVKKRVNSKVTRSKEIGSVEESCLGMVNVEKEETLKEKRVTRATRSKKIDIVGDSYLDLEMVLKRARKSCGKKKKKVEQKLLKSSEGDEDNDAGVQGPSCPVGEDLKSELGTVVEVDLGKMTLGALFSFLEGHLSKEINQKTESMIEPMRSKTRRVREYISEQRQVQDKECRC</sequence>
<organism evidence="3 4">
    <name type="scientific">Capsella rubella</name>
    <dbReference type="NCBI Taxonomy" id="81985"/>
    <lineage>
        <taxon>Eukaryota</taxon>
        <taxon>Viridiplantae</taxon>
        <taxon>Streptophyta</taxon>
        <taxon>Embryophyta</taxon>
        <taxon>Tracheophyta</taxon>
        <taxon>Spermatophyta</taxon>
        <taxon>Magnoliopsida</taxon>
        <taxon>eudicotyledons</taxon>
        <taxon>Gunneridae</taxon>
        <taxon>Pentapetalae</taxon>
        <taxon>rosids</taxon>
        <taxon>malvids</taxon>
        <taxon>Brassicales</taxon>
        <taxon>Brassicaceae</taxon>
        <taxon>Camelineae</taxon>
        <taxon>Capsella</taxon>
    </lineage>
</organism>
<dbReference type="InterPro" id="IPR050923">
    <property type="entry name" value="Cell_Proc_Reg/RNA_Proc"/>
</dbReference>
<dbReference type="eggNOG" id="ENOG502SF2R">
    <property type="taxonomic scope" value="Eukaryota"/>
</dbReference>
<proteinExistence type="predicted"/>
<reference evidence="4" key="1">
    <citation type="journal article" date="2013" name="Nat. Genet.">
        <title>The Capsella rubella genome and the genomic consequences of rapid mating system evolution.</title>
        <authorList>
            <person name="Slotte T."/>
            <person name="Hazzouri K.M."/>
            <person name="Agren J.A."/>
            <person name="Koenig D."/>
            <person name="Maumus F."/>
            <person name="Guo Y.L."/>
            <person name="Steige K."/>
            <person name="Platts A.E."/>
            <person name="Escobar J.S."/>
            <person name="Newman L.K."/>
            <person name="Wang W."/>
            <person name="Mandakova T."/>
            <person name="Vello E."/>
            <person name="Smith L.M."/>
            <person name="Henz S.R."/>
            <person name="Steffen J."/>
            <person name="Takuno S."/>
            <person name="Brandvain Y."/>
            <person name="Coop G."/>
            <person name="Andolfatto P."/>
            <person name="Hu T.T."/>
            <person name="Blanchette M."/>
            <person name="Clark R.M."/>
            <person name="Quesneville H."/>
            <person name="Nordborg M."/>
            <person name="Gaut B.S."/>
            <person name="Lysak M.A."/>
            <person name="Jenkins J."/>
            <person name="Grimwood J."/>
            <person name="Chapman J."/>
            <person name="Prochnik S."/>
            <person name="Shu S."/>
            <person name="Rokhsar D."/>
            <person name="Schmutz J."/>
            <person name="Weigel D."/>
            <person name="Wright S.I."/>
        </authorList>
    </citation>
    <scope>NUCLEOTIDE SEQUENCE [LARGE SCALE GENOMIC DNA]</scope>
    <source>
        <strain evidence="4">cv. Monte Gargano</strain>
    </source>
</reference>
<dbReference type="PROSITE" id="PS50006">
    <property type="entry name" value="FHA_DOMAIN"/>
    <property type="match status" value="1"/>
</dbReference>
<dbReference type="Proteomes" id="UP000029121">
    <property type="component" value="Unassembled WGS sequence"/>
</dbReference>
<dbReference type="SMART" id="SM00240">
    <property type="entry name" value="FHA"/>
    <property type="match status" value="1"/>
</dbReference>
<dbReference type="AlphaFoldDB" id="R0GFN7"/>
<dbReference type="Pfam" id="PF00498">
    <property type="entry name" value="FHA"/>
    <property type="match status" value="1"/>
</dbReference>
<gene>
    <name evidence="3" type="ORF">CARUB_v10004977mg</name>
</gene>
<evidence type="ECO:0000259" key="2">
    <source>
        <dbReference type="PROSITE" id="PS50006"/>
    </source>
</evidence>
<protein>
    <recommendedName>
        <fullName evidence="2">FHA domain-containing protein</fullName>
    </recommendedName>
</protein>
<feature type="domain" description="FHA" evidence="2">
    <location>
        <begin position="28"/>
        <end position="78"/>
    </location>
</feature>